<protein>
    <submittedName>
        <fullName evidence="2">Uncharacterized protein</fullName>
    </submittedName>
</protein>
<dbReference type="AlphaFoldDB" id="A0A9P3GS04"/>
<dbReference type="Proteomes" id="UP000703269">
    <property type="component" value="Unassembled WGS sequence"/>
</dbReference>
<reference evidence="2 3" key="1">
    <citation type="submission" date="2021-08" db="EMBL/GenBank/DDBJ databases">
        <title>Draft Genome Sequence of Phanerochaete sordida strain YK-624.</title>
        <authorList>
            <person name="Mori T."/>
            <person name="Dohra H."/>
            <person name="Suzuki T."/>
            <person name="Kawagishi H."/>
            <person name="Hirai H."/>
        </authorList>
    </citation>
    <scope>NUCLEOTIDE SEQUENCE [LARGE SCALE GENOMIC DNA]</scope>
    <source>
        <strain evidence="2 3">YK-624</strain>
    </source>
</reference>
<evidence type="ECO:0000313" key="3">
    <source>
        <dbReference type="Proteomes" id="UP000703269"/>
    </source>
</evidence>
<evidence type="ECO:0000256" key="1">
    <source>
        <dbReference type="SAM" id="MobiDB-lite"/>
    </source>
</evidence>
<sequence>MKRKISGHSRPGIDESANTKLRMRRSRIKTLVAMDRLKSSNLDVDDSDDEDLHGETADIGEGSPLELSLPFLDEVETRYPANPVQDPDILLEKATIATLPRPLTGEDLRRCFGTCQRCKDSYLITAVHDCNHAPWGDIMWFSTKKEFLDAWTKCELCGLFLAKDSFTAHEETCPKIAIDVQEHQ</sequence>
<dbReference type="EMBL" id="BPQB01000205">
    <property type="protein sequence ID" value="GJF00806.1"/>
    <property type="molecule type" value="Genomic_DNA"/>
</dbReference>
<accession>A0A9P3GS04</accession>
<organism evidence="2 3">
    <name type="scientific">Phanerochaete sordida</name>
    <dbReference type="NCBI Taxonomy" id="48140"/>
    <lineage>
        <taxon>Eukaryota</taxon>
        <taxon>Fungi</taxon>
        <taxon>Dikarya</taxon>
        <taxon>Basidiomycota</taxon>
        <taxon>Agaricomycotina</taxon>
        <taxon>Agaricomycetes</taxon>
        <taxon>Polyporales</taxon>
        <taxon>Phanerochaetaceae</taxon>
        <taxon>Phanerochaete</taxon>
    </lineage>
</organism>
<proteinExistence type="predicted"/>
<keyword evidence="3" id="KW-1185">Reference proteome</keyword>
<feature type="compositionally biased region" description="Acidic residues" evidence="1">
    <location>
        <begin position="43"/>
        <end position="52"/>
    </location>
</feature>
<name>A0A9P3GS04_9APHY</name>
<feature type="region of interest" description="Disordered" evidence="1">
    <location>
        <begin position="1"/>
        <end position="20"/>
    </location>
</feature>
<evidence type="ECO:0000313" key="2">
    <source>
        <dbReference type="EMBL" id="GJF00806.1"/>
    </source>
</evidence>
<gene>
    <name evidence="2" type="ORF">PsYK624_171070</name>
</gene>
<comment type="caution">
    <text evidence="2">The sequence shown here is derived from an EMBL/GenBank/DDBJ whole genome shotgun (WGS) entry which is preliminary data.</text>
</comment>
<feature type="region of interest" description="Disordered" evidence="1">
    <location>
        <begin position="42"/>
        <end position="63"/>
    </location>
</feature>